<name>A0A095DI26_CRYD2</name>
<keyword evidence="6" id="KW-0539">Nucleus</keyword>
<dbReference type="Pfam" id="PF00400">
    <property type="entry name" value="WD40"/>
    <property type="match status" value="1"/>
</dbReference>
<feature type="compositionally biased region" description="Polar residues" evidence="9">
    <location>
        <begin position="45"/>
        <end position="73"/>
    </location>
</feature>
<dbReference type="PANTHER" id="PTHR14085">
    <property type="entry name" value="WD-REPEAT PROTEIN BING4"/>
    <property type="match status" value="1"/>
</dbReference>
<protein>
    <recommendedName>
        <fullName evidence="7">U three protein 7</fullName>
    </recommendedName>
</protein>
<dbReference type="RefSeq" id="XP_062885906.1">
    <property type="nucleotide sequence ID" value="XM_063029951.1"/>
</dbReference>
<feature type="compositionally biased region" description="Basic and acidic residues" evidence="9">
    <location>
        <begin position="495"/>
        <end position="528"/>
    </location>
</feature>
<comment type="function">
    <text evidence="1">Involved in nucleolar processing of pre-18S ribosomal RNA.</text>
</comment>
<dbReference type="FunFam" id="2.130.10.10:FF:000378">
    <property type="entry name" value="U3 small nucleolar RNA-associated protein 7"/>
    <property type="match status" value="1"/>
</dbReference>
<evidence type="ECO:0000256" key="2">
    <source>
        <dbReference type="ARBA" id="ARBA00004604"/>
    </source>
</evidence>
<dbReference type="GO" id="GO:0032040">
    <property type="term" value="C:small-subunit processome"/>
    <property type="evidence" value="ECO:0007669"/>
    <property type="project" value="TreeGrafter"/>
</dbReference>
<keyword evidence="12" id="KW-1185">Reference proteome</keyword>
<dbReference type="PANTHER" id="PTHR14085:SF3">
    <property type="entry name" value="WD REPEAT-CONTAINING PROTEIN 46"/>
    <property type="match status" value="1"/>
</dbReference>
<reference evidence="11 12" key="2">
    <citation type="journal article" date="2018" name="Proc. Natl. Acad. Sci.">
        <title>RNAi is a critical determinant of centromere evolution in closely related fungi.</title>
        <authorList>
            <person name="Yadav V."/>
            <person name="Sun S."/>
            <person name="Billmyre R.B."/>
            <person name="Thimmappa B.C."/>
            <person name="Shea T."/>
            <person name="Lintner R."/>
            <person name="Bakkeren G."/>
            <person name="Cuomo C.A."/>
            <person name="Heitman J."/>
            <person name="Sanyal K."/>
        </authorList>
    </citation>
    <scope>NUCLEOTIDE SEQUENCE [LARGE SCALE GENOMIC DNA]</scope>
    <source>
        <strain evidence="11 12">R265</strain>
    </source>
</reference>
<dbReference type="InterPro" id="IPR012952">
    <property type="entry name" value="BING4_C_dom"/>
</dbReference>
<feature type="region of interest" description="Disordered" evidence="9">
    <location>
        <begin position="494"/>
        <end position="581"/>
    </location>
</feature>
<evidence type="ECO:0000256" key="7">
    <source>
        <dbReference type="ARBA" id="ARBA00076453"/>
    </source>
</evidence>
<dbReference type="PROSITE" id="PS50082">
    <property type="entry name" value="WD_REPEATS_2"/>
    <property type="match status" value="1"/>
</dbReference>
<dbReference type="STRING" id="294750.A0A095DI26"/>
<keyword evidence="5" id="KW-0677">Repeat</keyword>
<dbReference type="InterPro" id="IPR036322">
    <property type="entry name" value="WD40_repeat_dom_sf"/>
</dbReference>
<dbReference type="VEuPathDB" id="FungiDB:CNBG_6129"/>
<feature type="domain" description="BING4 C-terminal" evidence="10">
    <location>
        <begin position="409"/>
        <end position="488"/>
    </location>
</feature>
<evidence type="ECO:0000313" key="11">
    <source>
        <dbReference type="EMBL" id="KGB80291.1"/>
    </source>
</evidence>
<dbReference type="PROSITE" id="PS50294">
    <property type="entry name" value="WD_REPEATS_REGION"/>
    <property type="match status" value="1"/>
</dbReference>
<organism evidence="11 12">
    <name type="scientific">Cryptococcus deuterogattii (strain R265)</name>
    <name type="common">Cryptococcus gattii VGII (strain R265)</name>
    <dbReference type="NCBI Taxonomy" id="294750"/>
    <lineage>
        <taxon>Eukaryota</taxon>
        <taxon>Fungi</taxon>
        <taxon>Dikarya</taxon>
        <taxon>Basidiomycota</taxon>
        <taxon>Agaricomycotina</taxon>
        <taxon>Tremellomycetes</taxon>
        <taxon>Tremellales</taxon>
        <taxon>Cryptococcaceae</taxon>
        <taxon>Cryptococcus</taxon>
        <taxon>Cryptococcus gattii species complex</taxon>
    </lineage>
</organism>
<dbReference type="AlphaFoldDB" id="A0A095DI26"/>
<evidence type="ECO:0000313" key="12">
    <source>
        <dbReference type="Proteomes" id="UP000029445"/>
    </source>
</evidence>
<evidence type="ECO:0000256" key="8">
    <source>
        <dbReference type="PROSITE-ProRule" id="PRU00221"/>
    </source>
</evidence>
<dbReference type="OrthoDB" id="10251154at2759"/>
<proteinExistence type="predicted"/>
<dbReference type="SMART" id="SM00320">
    <property type="entry name" value="WD40"/>
    <property type="match status" value="3"/>
</dbReference>
<sequence>MDALLAAAGPLPQRKGRQGKIHQRTPHPTAHKTVARGNGKDDIDPSTQSILSSTRLPHSFHHSNLATGSSSSHIRPDGTLGRIGDKKLRAKIALQDVGNKRAKVERDDVNEWINKAIGGERGGIDVDEDLGEKTWRVKQEEIVKEVAMNVRGKKFDLKMEDMGSYKVDYTRNGRHLAIASSRGHVATFDWQAGKLHSEIHLKETVRDIKFLHSEAYYAVAQKKYVFIYDQNGVELHKLKQHIDPTHMEFLPFHYLLSTVGNAGYLKYHDTSTGVMLTQIPTRLGSPHSMAQNPHSAIIHLGHANGTMTLWSPNMTTPHVKLLAHRGPVNGIAVDPSEHSAGRYVATSGMDGTVKLWDGRMWGKEVREWKTRNQITSLAFSGMGMLSVGGKSGVTVYQDLYKNTHRPPSPYLTLPLPSLTASATRFCPFDDLLCVGHERGISSLIVPGSGEPNFDSAEADLYETRTRRREREVRGVLEKIRPELITMDTNFLGKISEGRGGETHEEREGRSFRQLGRLERLRLTGKADEPEQEGDNDEDVGLDDGEADPNSGERSIREKKERRKMKGKGGSTKRYLRKKAKKNIVDNSLLQMKAKVAAQRASEEKKRKVERGEIVQETGALARFT</sequence>
<dbReference type="Pfam" id="PF08149">
    <property type="entry name" value="BING4CT"/>
    <property type="match status" value="1"/>
</dbReference>
<dbReference type="InterPro" id="IPR001680">
    <property type="entry name" value="WD40_rpt"/>
</dbReference>
<evidence type="ECO:0000256" key="5">
    <source>
        <dbReference type="ARBA" id="ARBA00022737"/>
    </source>
</evidence>
<dbReference type="GeneID" id="88182230"/>
<evidence type="ECO:0000259" key="10">
    <source>
        <dbReference type="SMART" id="SM01033"/>
    </source>
</evidence>
<dbReference type="Gene3D" id="2.130.10.10">
    <property type="entry name" value="YVTN repeat-like/Quinoprotein amine dehydrogenase"/>
    <property type="match status" value="1"/>
</dbReference>
<dbReference type="EMBL" id="CP025762">
    <property type="protein sequence ID" value="KGB80291.1"/>
    <property type="molecule type" value="Genomic_DNA"/>
</dbReference>
<feature type="region of interest" description="Disordered" evidence="9">
    <location>
        <begin position="1"/>
        <end position="82"/>
    </location>
</feature>
<keyword evidence="4 8" id="KW-0853">WD repeat</keyword>
<comment type="subcellular location">
    <subcellularLocation>
        <location evidence="2">Nucleus</location>
        <location evidence="2">Nucleolus</location>
    </subcellularLocation>
</comment>
<dbReference type="KEGG" id="cdeu:CNBG_6129"/>
<dbReference type="GO" id="GO:0000462">
    <property type="term" value="P:maturation of SSU-rRNA from tricistronic rRNA transcript (SSU-rRNA, 5.8S rRNA, LSU-rRNA)"/>
    <property type="evidence" value="ECO:0007669"/>
    <property type="project" value="TreeGrafter"/>
</dbReference>
<evidence type="ECO:0000256" key="1">
    <source>
        <dbReference type="ARBA" id="ARBA00004099"/>
    </source>
</evidence>
<feature type="repeat" description="WD" evidence="8">
    <location>
        <begin position="321"/>
        <end position="357"/>
    </location>
</feature>
<reference evidence="11 12" key="1">
    <citation type="journal article" date="2011" name="MBio">
        <title>Genome variation in Cryptococcus gattii, an emerging pathogen of immunocompetent hosts.</title>
        <authorList>
            <person name="D'Souza C.A."/>
            <person name="Kronstad J.W."/>
            <person name="Taylor G."/>
            <person name="Warren R."/>
            <person name="Yuen M."/>
            <person name="Hu G."/>
            <person name="Jung W.H."/>
            <person name="Sham A."/>
            <person name="Kidd S.E."/>
            <person name="Tangen K."/>
            <person name="Lee N."/>
            <person name="Zeilmaker T."/>
            <person name="Sawkins J."/>
            <person name="McVicker G."/>
            <person name="Shah S."/>
            <person name="Gnerre S."/>
            <person name="Griggs A."/>
            <person name="Zeng Q."/>
            <person name="Bartlett K."/>
            <person name="Li W."/>
            <person name="Wang X."/>
            <person name="Heitman J."/>
            <person name="Stajich J.E."/>
            <person name="Fraser J.A."/>
            <person name="Meyer W."/>
            <person name="Carter D."/>
            <person name="Schein J."/>
            <person name="Krzywinski M."/>
            <person name="Kwon-Chung K.J."/>
            <person name="Varma A."/>
            <person name="Wang J."/>
            <person name="Brunham R."/>
            <person name="Fyfe M."/>
            <person name="Ouellette B.F."/>
            <person name="Siddiqui A."/>
            <person name="Marra M."/>
            <person name="Jones S."/>
            <person name="Holt R."/>
            <person name="Birren B.W."/>
            <person name="Galagan J.E."/>
            <person name="Cuomo C.A."/>
        </authorList>
    </citation>
    <scope>NUCLEOTIDE SEQUENCE [LARGE SCALE GENOMIC DNA]</scope>
    <source>
        <strain evidence="11 12">R265</strain>
    </source>
</reference>
<evidence type="ECO:0000256" key="3">
    <source>
        <dbReference type="ARBA" id="ARBA00022552"/>
    </source>
</evidence>
<dbReference type="InterPro" id="IPR040315">
    <property type="entry name" value="WDR46/Utp7"/>
</dbReference>
<dbReference type="InterPro" id="IPR015943">
    <property type="entry name" value="WD40/YVTN_repeat-like_dom_sf"/>
</dbReference>
<dbReference type="SMART" id="SM01033">
    <property type="entry name" value="BING4CT"/>
    <property type="match status" value="1"/>
</dbReference>
<dbReference type="HOGENOM" id="CLU_022996_1_0_1"/>
<dbReference type="OMA" id="EFLPYHW"/>
<evidence type="ECO:0000256" key="9">
    <source>
        <dbReference type="SAM" id="MobiDB-lite"/>
    </source>
</evidence>
<evidence type="ECO:0000256" key="6">
    <source>
        <dbReference type="ARBA" id="ARBA00023242"/>
    </source>
</evidence>
<gene>
    <name evidence="11" type="ORF">CNBG_6129</name>
</gene>
<keyword evidence="3" id="KW-0698">rRNA processing</keyword>
<feature type="compositionally biased region" description="Acidic residues" evidence="9">
    <location>
        <begin position="529"/>
        <end position="546"/>
    </location>
</feature>
<dbReference type="GO" id="GO:0030686">
    <property type="term" value="C:90S preribosome"/>
    <property type="evidence" value="ECO:0007669"/>
    <property type="project" value="TreeGrafter"/>
</dbReference>
<dbReference type="SUPFAM" id="SSF50978">
    <property type="entry name" value="WD40 repeat-like"/>
    <property type="match status" value="1"/>
</dbReference>
<feature type="compositionally biased region" description="Basic residues" evidence="9">
    <location>
        <begin position="14"/>
        <end position="34"/>
    </location>
</feature>
<evidence type="ECO:0000256" key="4">
    <source>
        <dbReference type="ARBA" id="ARBA00022574"/>
    </source>
</evidence>
<dbReference type="Proteomes" id="UP000029445">
    <property type="component" value="Chromosome 4"/>
</dbReference>
<accession>A0A095DI26</accession>